<dbReference type="HOGENOM" id="CLU_2982241_0_0_1"/>
<dbReference type="Proteomes" id="UP000006038">
    <property type="component" value="Chromosome 10"/>
</dbReference>
<dbReference type="AlphaFoldDB" id="J3N1F1"/>
<protein>
    <submittedName>
        <fullName evidence="1">Uncharacterized protein</fullName>
    </submittedName>
</protein>
<keyword evidence="2" id="KW-1185">Reference proteome</keyword>
<organism evidence="1">
    <name type="scientific">Oryza brachyantha</name>
    <name type="common">malo sina</name>
    <dbReference type="NCBI Taxonomy" id="4533"/>
    <lineage>
        <taxon>Eukaryota</taxon>
        <taxon>Viridiplantae</taxon>
        <taxon>Streptophyta</taxon>
        <taxon>Embryophyta</taxon>
        <taxon>Tracheophyta</taxon>
        <taxon>Spermatophyta</taxon>
        <taxon>Magnoliopsida</taxon>
        <taxon>Liliopsida</taxon>
        <taxon>Poales</taxon>
        <taxon>Poaceae</taxon>
        <taxon>BOP clade</taxon>
        <taxon>Oryzoideae</taxon>
        <taxon>Oryzeae</taxon>
        <taxon>Oryzinae</taxon>
        <taxon>Oryza</taxon>
    </lineage>
</organism>
<reference evidence="1" key="2">
    <citation type="submission" date="2013-04" db="UniProtKB">
        <authorList>
            <consortium name="EnsemblPlants"/>
        </authorList>
    </citation>
    <scope>IDENTIFICATION</scope>
</reference>
<proteinExistence type="predicted"/>
<dbReference type="EnsemblPlants" id="OB10G13490.1">
    <property type="protein sequence ID" value="OB10G13490.1"/>
    <property type="gene ID" value="OB10G13490"/>
</dbReference>
<accession>J3N1F1</accession>
<evidence type="ECO:0000313" key="1">
    <source>
        <dbReference type="EnsemblPlants" id="OB10G13490.1"/>
    </source>
</evidence>
<reference evidence="1" key="1">
    <citation type="journal article" date="2013" name="Nat. Commun.">
        <title>Whole-genome sequencing of Oryza brachyantha reveals mechanisms underlying Oryza genome evolution.</title>
        <authorList>
            <person name="Chen J."/>
            <person name="Huang Q."/>
            <person name="Gao D."/>
            <person name="Wang J."/>
            <person name="Lang Y."/>
            <person name="Liu T."/>
            <person name="Li B."/>
            <person name="Bai Z."/>
            <person name="Luis Goicoechea J."/>
            <person name="Liang C."/>
            <person name="Chen C."/>
            <person name="Zhang W."/>
            <person name="Sun S."/>
            <person name="Liao Y."/>
            <person name="Zhang X."/>
            <person name="Yang L."/>
            <person name="Song C."/>
            <person name="Wang M."/>
            <person name="Shi J."/>
            <person name="Liu G."/>
            <person name="Liu J."/>
            <person name="Zhou H."/>
            <person name="Zhou W."/>
            <person name="Yu Q."/>
            <person name="An N."/>
            <person name="Chen Y."/>
            <person name="Cai Q."/>
            <person name="Wang B."/>
            <person name="Liu B."/>
            <person name="Min J."/>
            <person name="Huang Y."/>
            <person name="Wu H."/>
            <person name="Li Z."/>
            <person name="Zhang Y."/>
            <person name="Yin Y."/>
            <person name="Song W."/>
            <person name="Jiang J."/>
            <person name="Jackson S.A."/>
            <person name="Wing R.A."/>
            <person name="Wang J."/>
            <person name="Chen M."/>
        </authorList>
    </citation>
    <scope>NUCLEOTIDE SEQUENCE [LARGE SCALE GENOMIC DNA]</scope>
    <source>
        <strain evidence="1">cv. IRGC 101232</strain>
    </source>
</reference>
<evidence type="ECO:0000313" key="2">
    <source>
        <dbReference type="Proteomes" id="UP000006038"/>
    </source>
</evidence>
<name>J3N1F1_ORYBR</name>
<sequence length="58" mass="6679">MFMTLDNVEERLAWLKMKHEAKLANETDGSDASLKSDSTDVDEDDEFAMEILRHHQAL</sequence>
<dbReference type="Gramene" id="OB10G13490.1">
    <property type="protein sequence ID" value="OB10G13490.1"/>
    <property type="gene ID" value="OB10G13490"/>
</dbReference>